<evidence type="ECO:0008006" key="4">
    <source>
        <dbReference type="Google" id="ProtNLM"/>
    </source>
</evidence>
<dbReference type="OrthoDB" id="4309499at2"/>
<dbReference type="PANTHER" id="PTHR36221">
    <property type="entry name" value="DUF742 DOMAIN-CONTAINING PROTEIN"/>
    <property type="match status" value="1"/>
</dbReference>
<evidence type="ECO:0000313" key="3">
    <source>
        <dbReference type="Proteomes" id="UP000050867"/>
    </source>
</evidence>
<organism evidence="2 3">
    <name type="scientific">Wenjunlia vitaminophila</name>
    <name type="common">Streptomyces vitaminophilus</name>
    <dbReference type="NCBI Taxonomy" id="76728"/>
    <lineage>
        <taxon>Bacteria</taxon>
        <taxon>Bacillati</taxon>
        <taxon>Actinomycetota</taxon>
        <taxon>Actinomycetes</taxon>
        <taxon>Kitasatosporales</taxon>
        <taxon>Streptomycetaceae</taxon>
        <taxon>Wenjunlia</taxon>
    </lineage>
</organism>
<dbReference type="Gene3D" id="1.10.10.10">
    <property type="entry name" value="Winged helix-like DNA-binding domain superfamily/Winged helix DNA-binding domain"/>
    <property type="match status" value="1"/>
</dbReference>
<dbReference type="InterPro" id="IPR036388">
    <property type="entry name" value="WH-like_DNA-bd_sf"/>
</dbReference>
<keyword evidence="3" id="KW-1185">Reference proteome</keyword>
<dbReference type="Pfam" id="PF05331">
    <property type="entry name" value="DUF742"/>
    <property type="match status" value="1"/>
</dbReference>
<reference evidence="2 3" key="1">
    <citation type="submission" date="2015-10" db="EMBL/GenBank/DDBJ databases">
        <title>Draft genome sequence of pyrrolomycin-producing Streptomyces vitaminophilus.</title>
        <authorList>
            <person name="Graham D.E."/>
            <person name="Mahan K.M."/>
            <person name="Klingeman D.M."/>
            <person name="Hettich R.L."/>
            <person name="Parry R.J."/>
        </authorList>
    </citation>
    <scope>NUCLEOTIDE SEQUENCE [LARGE SCALE GENOMIC DNA]</scope>
    <source>
        <strain evidence="2 3">ATCC 31673</strain>
    </source>
</reference>
<dbReference type="Proteomes" id="UP000050867">
    <property type="component" value="Unassembled WGS sequence"/>
</dbReference>
<accession>A0A0T6LQT6</accession>
<proteinExistence type="predicted"/>
<feature type="compositionally biased region" description="Basic residues" evidence="1">
    <location>
        <begin position="1"/>
        <end position="11"/>
    </location>
</feature>
<protein>
    <recommendedName>
        <fullName evidence="4">DUF742 domain-containing protein</fullName>
    </recommendedName>
</protein>
<evidence type="ECO:0000313" key="2">
    <source>
        <dbReference type="EMBL" id="KRV48445.1"/>
    </source>
</evidence>
<comment type="caution">
    <text evidence="2">The sequence shown here is derived from an EMBL/GenBank/DDBJ whole genome shotgun (WGS) entry which is preliminary data.</text>
</comment>
<feature type="region of interest" description="Disordered" evidence="1">
    <location>
        <begin position="1"/>
        <end position="21"/>
    </location>
</feature>
<gene>
    <name evidence="2" type="ORF">AQ490_04110</name>
</gene>
<evidence type="ECO:0000256" key="1">
    <source>
        <dbReference type="SAM" id="MobiDB-lite"/>
    </source>
</evidence>
<name>A0A0T6LQT6_WENVI</name>
<dbReference type="PANTHER" id="PTHR36221:SF1">
    <property type="entry name" value="DUF742 DOMAIN-CONTAINING PROTEIN"/>
    <property type="match status" value="1"/>
</dbReference>
<dbReference type="SUPFAM" id="SSF46785">
    <property type="entry name" value="Winged helix' DNA-binding domain"/>
    <property type="match status" value="1"/>
</dbReference>
<dbReference type="eggNOG" id="ENOG5030RCY">
    <property type="taxonomic scope" value="Bacteria"/>
</dbReference>
<dbReference type="InterPro" id="IPR007995">
    <property type="entry name" value="DUF742"/>
</dbReference>
<dbReference type="InterPro" id="IPR036390">
    <property type="entry name" value="WH_DNA-bd_sf"/>
</dbReference>
<dbReference type="EMBL" id="LLZU01000024">
    <property type="protein sequence ID" value="KRV48445.1"/>
    <property type="molecule type" value="Genomic_DNA"/>
</dbReference>
<dbReference type="AlphaFoldDB" id="A0A0T6LQT6"/>
<dbReference type="STRING" id="76728.AQ490_04110"/>
<sequence length="117" mass="12871">MTSRGRGRRPRLYAATGGRSSTARTSVLTMDTLITAAGDDQGLPSEWRAVLDLCRPPRALAVAELAARMGWRLTPMTRLLGVLLERGLIHHRLPLSPAETCNVVLLTRIRECLAKQL</sequence>